<sequence length="203" mass="23061">MTNNGEFWSEYYRVNKVEAYQVPSIVFTKTFADDLEKVDKPVLFPFIESNKLVLSGDVQIEPSYSELKDEETVMGRMIVPVTVIAGDKVLTHKNGKYVFEVSEVIPDRLLINNAPNSDYHMVCISNFVKNIFLGVDGETVGVNSALIDFGTYVNMKDKEAGYYSVVTINETLFKALDTPEDYEWVENKELIADLQDISIKFDK</sequence>
<evidence type="ECO:0000313" key="1">
    <source>
        <dbReference type="EMBL" id="DAD74584.1"/>
    </source>
</evidence>
<accession>A0A8S5LXG0</accession>
<reference evidence="1" key="1">
    <citation type="journal article" date="2021" name="Proc. Natl. Acad. Sci. U.S.A.">
        <title>A Catalog of Tens of Thousands of Viruses from Human Metagenomes Reveals Hidden Associations with Chronic Diseases.</title>
        <authorList>
            <person name="Tisza M.J."/>
            <person name="Buck C.B."/>
        </authorList>
    </citation>
    <scope>NUCLEOTIDE SEQUENCE</scope>
    <source>
        <strain evidence="1">CtZgq1</strain>
    </source>
</reference>
<proteinExistence type="predicted"/>
<name>A0A8S5LXG0_9CAUD</name>
<organism evidence="1">
    <name type="scientific">Myoviridae sp. ctZgq1</name>
    <dbReference type="NCBI Taxonomy" id="2826666"/>
    <lineage>
        <taxon>Viruses</taxon>
        <taxon>Duplodnaviria</taxon>
        <taxon>Heunggongvirae</taxon>
        <taxon>Uroviricota</taxon>
        <taxon>Caudoviricetes</taxon>
    </lineage>
</organism>
<dbReference type="EMBL" id="BK014762">
    <property type="protein sequence ID" value="DAD74584.1"/>
    <property type="molecule type" value="Genomic_DNA"/>
</dbReference>
<protein>
    <submittedName>
        <fullName evidence="1">Uncharacterized protein</fullName>
    </submittedName>
</protein>